<comment type="caution">
    <text evidence="2">The sequence shown here is derived from an EMBL/GenBank/DDBJ whole genome shotgun (WGS) entry which is preliminary data.</text>
</comment>
<accession>A0ABU9YCU5</accession>
<organism evidence="2 3">
    <name type="scientific">Sphingomonas oligophenolica</name>
    <dbReference type="NCBI Taxonomy" id="301154"/>
    <lineage>
        <taxon>Bacteria</taxon>
        <taxon>Pseudomonadati</taxon>
        <taxon>Pseudomonadota</taxon>
        <taxon>Alphaproteobacteria</taxon>
        <taxon>Sphingomonadales</taxon>
        <taxon>Sphingomonadaceae</taxon>
        <taxon>Sphingomonas</taxon>
    </lineage>
</organism>
<evidence type="ECO:0000313" key="2">
    <source>
        <dbReference type="EMBL" id="MEN2793633.1"/>
    </source>
</evidence>
<feature type="region of interest" description="Disordered" evidence="1">
    <location>
        <begin position="31"/>
        <end position="52"/>
    </location>
</feature>
<protein>
    <recommendedName>
        <fullName evidence="4">Cupin domain-containing protein</fullName>
    </recommendedName>
</protein>
<feature type="compositionally biased region" description="Polar residues" evidence="1">
    <location>
        <begin position="1"/>
        <end position="14"/>
    </location>
</feature>
<reference evidence="2 3" key="1">
    <citation type="submission" date="2024-05" db="EMBL/GenBank/DDBJ databases">
        <authorList>
            <person name="Liu Q."/>
            <person name="Xin Y.-H."/>
        </authorList>
    </citation>
    <scope>NUCLEOTIDE SEQUENCE [LARGE SCALE GENOMIC DNA]</scope>
    <source>
        <strain evidence="2 3">CGMCC 1.10181</strain>
    </source>
</reference>
<evidence type="ECO:0000313" key="3">
    <source>
        <dbReference type="Proteomes" id="UP001419910"/>
    </source>
</evidence>
<dbReference type="Proteomes" id="UP001419910">
    <property type="component" value="Unassembled WGS sequence"/>
</dbReference>
<keyword evidence="3" id="KW-1185">Reference proteome</keyword>
<dbReference type="SUPFAM" id="SSF51182">
    <property type="entry name" value="RmlC-like cupins"/>
    <property type="match status" value="1"/>
</dbReference>
<evidence type="ECO:0008006" key="4">
    <source>
        <dbReference type="Google" id="ProtNLM"/>
    </source>
</evidence>
<feature type="region of interest" description="Disordered" evidence="1">
    <location>
        <begin position="1"/>
        <end position="20"/>
    </location>
</feature>
<sequence>MTGSLLKTPESGSRLNGDGIMKIVQVDEVAERSRGDGSGHAGGRGGPGHSSRDIFTAEILGRDGDRPDNFTWNLSTTKPGEFMTPRHHHNFDQIRYLLDGHWEDPSGEMNPGTLALFTEGTWYGPQDSPVDCGTMLILQIGGANGWGYVSKERMRAAAAELKAKNIGVFEGGSYHRNPGVEGPPVQDAYEAIWEYIKGRKVEYPKPQYPTPIFIDTNVFPWTPVKGVEGVDIKALGTFTSCQYSFARYRLAPGAKFESKGRCVHYVLSGEGELEGGPYRKQTALYLEEGEKATFAASQTSDILVLGLPNWDVVSAGPVREAAEAA</sequence>
<gene>
    <name evidence="2" type="ORF">ABC974_28730</name>
</gene>
<dbReference type="Gene3D" id="2.60.120.10">
    <property type="entry name" value="Jelly Rolls"/>
    <property type="match status" value="1"/>
</dbReference>
<dbReference type="RefSeq" id="WP_343891542.1">
    <property type="nucleotide sequence ID" value="NZ_BAAAEH010000046.1"/>
</dbReference>
<dbReference type="EMBL" id="JBDIME010000058">
    <property type="protein sequence ID" value="MEN2793633.1"/>
    <property type="molecule type" value="Genomic_DNA"/>
</dbReference>
<proteinExistence type="predicted"/>
<feature type="compositionally biased region" description="Gly residues" evidence="1">
    <location>
        <begin position="38"/>
        <end position="48"/>
    </location>
</feature>
<name>A0ABU9YCU5_9SPHN</name>
<evidence type="ECO:0000256" key="1">
    <source>
        <dbReference type="SAM" id="MobiDB-lite"/>
    </source>
</evidence>
<dbReference type="InterPro" id="IPR014710">
    <property type="entry name" value="RmlC-like_jellyroll"/>
</dbReference>
<dbReference type="InterPro" id="IPR011051">
    <property type="entry name" value="RmlC_Cupin_sf"/>
</dbReference>